<proteinExistence type="predicted"/>
<sequence length="64" mass="6756">MIRSDTRSEPSAAEAAMNIGEEMFESNGRNHSGKKLNRIGGFCKASGIRAGTVLGAVESPPFLC</sequence>
<dbReference type="RefSeq" id="WP_154470672.1">
    <property type="nucleotide sequence ID" value="NZ_DBEWUL010000159.1"/>
</dbReference>
<keyword evidence="2" id="KW-1185">Reference proteome</keyword>
<accession>A0A7X2NI48</accession>
<name>A0A7X2NI48_9CLOT</name>
<reference evidence="1 2" key="1">
    <citation type="submission" date="2019-08" db="EMBL/GenBank/DDBJ databases">
        <title>In-depth cultivation of the pig gut microbiome towards novel bacterial diversity and tailored functional studies.</title>
        <authorList>
            <person name="Wylensek D."/>
            <person name="Hitch T.C.A."/>
            <person name="Clavel T."/>
        </authorList>
    </citation>
    <scope>NUCLEOTIDE SEQUENCE [LARGE SCALE GENOMIC DNA]</scope>
    <source>
        <strain evidence="1 2">WCA-389-WT-23D1</strain>
    </source>
</reference>
<comment type="caution">
    <text evidence="1">The sequence shown here is derived from an EMBL/GenBank/DDBJ whole genome shotgun (WGS) entry which is preliminary data.</text>
</comment>
<dbReference type="AlphaFoldDB" id="A0A7X2NI48"/>
<gene>
    <name evidence="1" type="ORF">FYJ39_01365</name>
</gene>
<evidence type="ECO:0000313" key="2">
    <source>
        <dbReference type="Proteomes" id="UP000429958"/>
    </source>
</evidence>
<evidence type="ECO:0000313" key="1">
    <source>
        <dbReference type="EMBL" id="MSS35264.1"/>
    </source>
</evidence>
<protein>
    <submittedName>
        <fullName evidence="1">Uncharacterized protein</fullName>
    </submittedName>
</protein>
<dbReference type="Proteomes" id="UP000429958">
    <property type="component" value="Unassembled WGS sequence"/>
</dbReference>
<organism evidence="1 2">
    <name type="scientific">Clostridium porci</name>
    <dbReference type="NCBI Taxonomy" id="2605778"/>
    <lineage>
        <taxon>Bacteria</taxon>
        <taxon>Bacillati</taxon>
        <taxon>Bacillota</taxon>
        <taxon>Clostridia</taxon>
        <taxon>Eubacteriales</taxon>
        <taxon>Clostridiaceae</taxon>
        <taxon>Clostridium</taxon>
    </lineage>
</organism>
<dbReference type="EMBL" id="VUMD01000001">
    <property type="protein sequence ID" value="MSS35264.1"/>
    <property type="molecule type" value="Genomic_DNA"/>
</dbReference>